<evidence type="ECO:0000256" key="1">
    <source>
        <dbReference type="ARBA" id="ARBA00006817"/>
    </source>
</evidence>
<evidence type="ECO:0000313" key="4">
    <source>
        <dbReference type="Proteomes" id="UP000253324"/>
    </source>
</evidence>
<evidence type="ECO:0000313" key="3">
    <source>
        <dbReference type="EMBL" id="RCW87433.1"/>
    </source>
</evidence>
<dbReference type="CDD" id="cd07814">
    <property type="entry name" value="SRPBCC_CalC_Aha1-like"/>
    <property type="match status" value="1"/>
</dbReference>
<dbReference type="InterPro" id="IPR023393">
    <property type="entry name" value="START-like_dom_sf"/>
</dbReference>
<dbReference type="SUPFAM" id="SSF55961">
    <property type="entry name" value="Bet v1-like"/>
    <property type="match status" value="1"/>
</dbReference>
<dbReference type="OrthoDB" id="9803476at2"/>
<dbReference type="AlphaFoldDB" id="A0A368Z4Q8"/>
<organism evidence="3 4">
    <name type="scientific">Phyllobacterium bourgognense</name>
    <dbReference type="NCBI Taxonomy" id="314236"/>
    <lineage>
        <taxon>Bacteria</taxon>
        <taxon>Pseudomonadati</taxon>
        <taxon>Pseudomonadota</taxon>
        <taxon>Alphaproteobacteria</taxon>
        <taxon>Hyphomicrobiales</taxon>
        <taxon>Phyllobacteriaceae</taxon>
        <taxon>Phyllobacterium</taxon>
    </lineage>
</organism>
<accession>A0A368Z4Q8</accession>
<sequence>MKDAALKPDTQDIVVEEILPHAPETIWNALTKGELITRWLGMPTSGFEPVVGKRFTFKTTPAGAWDGFIQCEVLEALPNERLVYSWQGGHEGNIGYGSRLETVVTWVLSKAENGTRLRLVHSGFVLPRNDTAFRNMGAGWKKVVPGIGAIAAEHASLKKRN</sequence>
<dbReference type="Proteomes" id="UP000253324">
    <property type="component" value="Unassembled WGS sequence"/>
</dbReference>
<dbReference type="Gene3D" id="3.30.530.20">
    <property type="match status" value="1"/>
</dbReference>
<comment type="similarity">
    <text evidence="1">Belongs to the AHA1 family.</text>
</comment>
<dbReference type="EMBL" id="QPJM01000001">
    <property type="protein sequence ID" value="RCW87433.1"/>
    <property type="molecule type" value="Genomic_DNA"/>
</dbReference>
<proteinExistence type="inferred from homology"/>
<comment type="caution">
    <text evidence="3">The sequence shown here is derived from an EMBL/GenBank/DDBJ whole genome shotgun (WGS) entry which is preliminary data.</text>
</comment>
<evidence type="ECO:0000259" key="2">
    <source>
        <dbReference type="Pfam" id="PF08327"/>
    </source>
</evidence>
<feature type="domain" description="Activator of Hsp90 ATPase homologue 1/2-like C-terminal" evidence="2">
    <location>
        <begin position="22"/>
        <end position="144"/>
    </location>
</feature>
<reference evidence="3 4" key="1">
    <citation type="submission" date="2018-07" db="EMBL/GenBank/DDBJ databases">
        <title>Genomic Encyclopedia of Type Strains, Phase III (KMG-III): the genomes of soil and plant-associated and newly described type strains.</title>
        <authorList>
            <person name="Whitman W."/>
        </authorList>
    </citation>
    <scope>NUCLEOTIDE SEQUENCE [LARGE SCALE GENOMIC DNA]</scope>
    <source>
        <strain evidence="3 4">31-25a</strain>
    </source>
</reference>
<protein>
    <submittedName>
        <fullName evidence="3">Uncharacterized protein YndB with AHSA1/START domain</fullName>
    </submittedName>
</protein>
<dbReference type="RefSeq" id="WP_114428047.1">
    <property type="nucleotide sequence ID" value="NZ_QPJM01000001.1"/>
</dbReference>
<keyword evidence="4" id="KW-1185">Reference proteome</keyword>
<name>A0A368Z4Q8_9HYPH</name>
<dbReference type="Pfam" id="PF08327">
    <property type="entry name" value="AHSA1"/>
    <property type="match status" value="1"/>
</dbReference>
<dbReference type="InterPro" id="IPR013538">
    <property type="entry name" value="ASHA1/2-like_C"/>
</dbReference>
<gene>
    <name evidence="3" type="ORF">C7476_101195</name>
</gene>